<evidence type="ECO:0000313" key="1">
    <source>
        <dbReference type="EMBL" id="MFC0351017.1"/>
    </source>
</evidence>
<organism evidence="1 2">
    <name type="scientific">Undibacterium danionis</name>
    <dbReference type="NCBI Taxonomy" id="1812100"/>
    <lineage>
        <taxon>Bacteria</taxon>
        <taxon>Pseudomonadati</taxon>
        <taxon>Pseudomonadota</taxon>
        <taxon>Betaproteobacteria</taxon>
        <taxon>Burkholderiales</taxon>
        <taxon>Oxalobacteraceae</taxon>
        <taxon>Undibacterium</taxon>
    </lineage>
</organism>
<reference evidence="1 2" key="1">
    <citation type="submission" date="2024-09" db="EMBL/GenBank/DDBJ databases">
        <authorList>
            <person name="Sun Q."/>
            <person name="Mori K."/>
        </authorList>
    </citation>
    <scope>NUCLEOTIDE SEQUENCE [LARGE SCALE GENOMIC DNA]</scope>
    <source>
        <strain evidence="1 2">CCM 8677</strain>
    </source>
</reference>
<comment type="caution">
    <text evidence="1">The sequence shown here is derived from an EMBL/GenBank/DDBJ whole genome shotgun (WGS) entry which is preliminary data.</text>
</comment>
<proteinExistence type="predicted"/>
<protein>
    <submittedName>
        <fullName evidence="1">Uncharacterized protein</fullName>
    </submittedName>
</protein>
<name>A0ABV6IGQ2_9BURK</name>
<sequence>MMFQSLSESLQLGIRFLYPPMPTPPTVFLTVHLPDYNNLGDDLGFPRSLLITRLG</sequence>
<accession>A0ABV6IGQ2</accession>
<dbReference type="Proteomes" id="UP001589844">
    <property type="component" value="Unassembled WGS sequence"/>
</dbReference>
<gene>
    <name evidence="1" type="ORF">ACFFJH_14460</name>
</gene>
<evidence type="ECO:0000313" key="2">
    <source>
        <dbReference type="Proteomes" id="UP001589844"/>
    </source>
</evidence>
<dbReference type="EMBL" id="JBHLXJ010000015">
    <property type="protein sequence ID" value="MFC0351017.1"/>
    <property type="molecule type" value="Genomic_DNA"/>
</dbReference>
<keyword evidence="2" id="KW-1185">Reference proteome</keyword>